<dbReference type="RefSeq" id="WP_332287379.1">
    <property type="nucleotide sequence ID" value="NZ_JAZIBG010000003.1"/>
</dbReference>
<evidence type="ECO:0000259" key="6">
    <source>
        <dbReference type="PROSITE" id="PS50931"/>
    </source>
</evidence>
<protein>
    <submittedName>
        <fullName evidence="7">LysR family transcriptional regulator</fullName>
    </submittedName>
</protein>
<dbReference type="FunFam" id="3.40.190.290:FF:000001">
    <property type="entry name" value="Transcriptional regulator, LysR family"/>
    <property type="match status" value="1"/>
</dbReference>
<dbReference type="GO" id="GO:0006351">
    <property type="term" value="P:DNA-templated transcription"/>
    <property type="evidence" value="ECO:0007669"/>
    <property type="project" value="TreeGrafter"/>
</dbReference>
<keyword evidence="2" id="KW-0805">Transcription regulation</keyword>
<name>A0AAW9QAS2_9BURK</name>
<keyword evidence="8" id="KW-1185">Reference proteome</keyword>
<dbReference type="InterPro" id="IPR000847">
    <property type="entry name" value="LysR_HTH_N"/>
</dbReference>
<evidence type="ECO:0000256" key="4">
    <source>
        <dbReference type="ARBA" id="ARBA00023163"/>
    </source>
</evidence>
<gene>
    <name evidence="7" type="ORF">V4F39_01090</name>
</gene>
<evidence type="ECO:0000256" key="1">
    <source>
        <dbReference type="ARBA" id="ARBA00009437"/>
    </source>
</evidence>
<dbReference type="EMBL" id="JAZIBG010000003">
    <property type="protein sequence ID" value="MEF7612484.1"/>
    <property type="molecule type" value="Genomic_DNA"/>
</dbReference>
<evidence type="ECO:0000313" key="7">
    <source>
        <dbReference type="EMBL" id="MEF7612484.1"/>
    </source>
</evidence>
<organism evidence="7 8">
    <name type="scientific">Aquincola agrisoli</name>
    <dbReference type="NCBI Taxonomy" id="3119538"/>
    <lineage>
        <taxon>Bacteria</taxon>
        <taxon>Pseudomonadati</taxon>
        <taxon>Pseudomonadota</taxon>
        <taxon>Betaproteobacteria</taxon>
        <taxon>Burkholderiales</taxon>
        <taxon>Sphaerotilaceae</taxon>
        <taxon>Aquincola</taxon>
    </lineage>
</organism>
<dbReference type="Pfam" id="PF03466">
    <property type="entry name" value="LysR_substrate"/>
    <property type="match status" value="1"/>
</dbReference>
<dbReference type="SUPFAM" id="SSF46785">
    <property type="entry name" value="Winged helix' DNA-binding domain"/>
    <property type="match status" value="1"/>
</dbReference>
<dbReference type="GO" id="GO:0003700">
    <property type="term" value="F:DNA-binding transcription factor activity"/>
    <property type="evidence" value="ECO:0007669"/>
    <property type="project" value="InterPro"/>
</dbReference>
<dbReference type="Gene3D" id="1.10.10.10">
    <property type="entry name" value="Winged helix-like DNA-binding domain superfamily/Winged helix DNA-binding domain"/>
    <property type="match status" value="1"/>
</dbReference>
<dbReference type="InterPro" id="IPR058163">
    <property type="entry name" value="LysR-type_TF_proteobact-type"/>
</dbReference>
<dbReference type="Proteomes" id="UP001336250">
    <property type="component" value="Unassembled WGS sequence"/>
</dbReference>
<dbReference type="InterPro" id="IPR036390">
    <property type="entry name" value="WH_DNA-bd_sf"/>
</dbReference>
<dbReference type="FunFam" id="1.10.10.10:FF:000001">
    <property type="entry name" value="LysR family transcriptional regulator"/>
    <property type="match status" value="1"/>
</dbReference>
<accession>A0AAW9QAS2</accession>
<dbReference type="InterPro" id="IPR036388">
    <property type="entry name" value="WH-like_DNA-bd_sf"/>
</dbReference>
<dbReference type="CDD" id="cd08472">
    <property type="entry name" value="PBP2_CrgA_like_3"/>
    <property type="match status" value="1"/>
</dbReference>
<dbReference type="GO" id="GO:0043565">
    <property type="term" value="F:sequence-specific DNA binding"/>
    <property type="evidence" value="ECO:0007669"/>
    <property type="project" value="TreeGrafter"/>
</dbReference>
<comment type="caution">
    <text evidence="7">The sequence shown here is derived from an EMBL/GenBank/DDBJ whole genome shotgun (WGS) entry which is preliminary data.</text>
</comment>
<dbReference type="AlphaFoldDB" id="A0AAW9QAS2"/>
<evidence type="ECO:0000313" key="8">
    <source>
        <dbReference type="Proteomes" id="UP001336250"/>
    </source>
</evidence>
<feature type="domain" description="HTH lysR-type" evidence="6">
    <location>
        <begin position="1"/>
        <end position="58"/>
    </location>
</feature>
<keyword evidence="3" id="KW-0238">DNA-binding</keyword>
<comment type="similarity">
    <text evidence="1">Belongs to the LysR transcriptional regulatory family.</text>
</comment>
<dbReference type="PANTHER" id="PTHR30537">
    <property type="entry name" value="HTH-TYPE TRANSCRIPTIONAL REGULATOR"/>
    <property type="match status" value="1"/>
</dbReference>
<dbReference type="SUPFAM" id="SSF53850">
    <property type="entry name" value="Periplasmic binding protein-like II"/>
    <property type="match status" value="1"/>
</dbReference>
<evidence type="ECO:0000256" key="5">
    <source>
        <dbReference type="SAM" id="MobiDB-lite"/>
    </source>
</evidence>
<dbReference type="PANTHER" id="PTHR30537:SF72">
    <property type="entry name" value="LYSR FAMILY TRANSCRIPTIONAL REGULATOR"/>
    <property type="match status" value="1"/>
</dbReference>
<dbReference type="Pfam" id="PF00126">
    <property type="entry name" value="HTH_1"/>
    <property type="match status" value="1"/>
</dbReference>
<reference evidence="7 8" key="1">
    <citation type="submission" date="2024-02" db="EMBL/GenBank/DDBJ databases">
        <title>Genome sequence of Aquincola sp. MAHUQ-54.</title>
        <authorList>
            <person name="Huq M.A."/>
        </authorList>
    </citation>
    <scope>NUCLEOTIDE SEQUENCE [LARGE SCALE GENOMIC DNA]</scope>
    <source>
        <strain evidence="7 8">MAHUQ-54</strain>
    </source>
</reference>
<dbReference type="InterPro" id="IPR005119">
    <property type="entry name" value="LysR_subst-bd"/>
</dbReference>
<feature type="region of interest" description="Disordered" evidence="5">
    <location>
        <begin position="300"/>
        <end position="350"/>
    </location>
</feature>
<sequence>MELHELRVFALVAELGSFTRAAEQLGMAKGRVSATVQQLEARLGTRLLMRTTRQVRLTPDGEQFLDRCKELLADAEQMQAMFQPAASGLRGRVRIDLPTSLARELIIPRLPEFLAAHPLLEVGLSTTDRKVDLVQEGFDCVLRIGQLADSELVARPLGHFAMSNLASPAYLQAHGTPRTLADLAQHRIVHYAAKLGTQGAGWEYEEGGARRLLPMRSAVVVNGIDAYEAACLAGLGLVQSPTHGARRLLDAGRLVAVLPEYTAPPMPVSLLYAHRRQLAPRVQAVLNWIAGVVQPYLAGPRNAPVAKPRRTRAAQPSAGAVATKEGRALTSAAQPASRGASARQPKASKR</sequence>
<dbReference type="Gene3D" id="3.40.190.290">
    <property type="match status" value="1"/>
</dbReference>
<evidence type="ECO:0000256" key="3">
    <source>
        <dbReference type="ARBA" id="ARBA00023125"/>
    </source>
</evidence>
<keyword evidence="4" id="KW-0804">Transcription</keyword>
<evidence type="ECO:0000256" key="2">
    <source>
        <dbReference type="ARBA" id="ARBA00023015"/>
    </source>
</evidence>
<proteinExistence type="inferred from homology"/>
<dbReference type="PROSITE" id="PS50931">
    <property type="entry name" value="HTH_LYSR"/>
    <property type="match status" value="1"/>
</dbReference>